<sequence>MILQIAYRSIGSSMCLVVIVHFYGQCKIVMLQN</sequence>
<reference evidence="2" key="2">
    <citation type="journal article" date="2015" name="Data Brief">
        <title>Shoot transcriptome of the giant reed, Arundo donax.</title>
        <authorList>
            <person name="Barrero R.A."/>
            <person name="Guerrero F.D."/>
            <person name="Moolhuijzen P."/>
            <person name="Goolsby J.A."/>
            <person name="Tidwell J."/>
            <person name="Bellgard S.E."/>
            <person name="Bellgard M.I."/>
        </authorList>
    </citation>
    <scope>NUCLEOTIDE SEQUENCE</scope>
    <source>
        <tissue evidence="2">Shoot tissue taken approximately 20 cm above the soil surface</tissue>
    </source>
</reference>
<keyword evidence="1" id="KW-1133">Transmembrane helix</keyword>
<organism evidence="2">
    <name type="scientific">Arundo donax</name>
    <name type="common">Giant reed</name>
    <name type="synonym">Donax arundinaceus</name>
    <dbReference type="NCBI Taxonomy" id="35708"/>
    <lineage>
        <taxon>Eukaryota</taxon>
        <taxon>Viridiplantae</taxon>
        <taxon>Streptophyta</taxon>
        <taxon>Embryophyta</taxon>
        <taxon>Tracheophyta</taxon>
        <taxon>Spermatophyta</taxon>
        <taxon>Magnoliopsida</taxon>
        <taxon>Liliopsida</taxon>
        <taxon>Poales</taxon>
        <taxon>Poaceae</taxon>
        <taxon>PACMAD clade</taxon>
        <taxon>Arundinoideae</taxon>
        <taxon>Arundineae</taxon>
        <taxon>Arundo</taxon>
    </lineage>
</organism>
<keyword evidence="1" id="KW-0812">Transmembrane</keyword>
<keyword evidence="1" id="KW-0472">Membrane</keyword>
<dbReference type="AlphaFoldDB" id="A0A0A9EYT8"/>
<evidence type="ECO:0000256" key="1">
    <source>
        <dbReference type="SAM" id="Phobius"/>
    </source>
</evidence>
<feature type="transmembrane region" description="Helical" evidence="1">
    <location>
        <begin position="6"/>
        <end position="24"/>
    </location>
</feature>
<protein>
    <submittedName>
        <fullName evidence="2">Uncharacterized protein</fullName>
    </submittedName>
</protein>
<evidence type="ECO:0000313" key="2">
    <source>
        <dbReference type="EMBL" id="JAE01188.1"/>
    </source>
</evidence>
<proteinExistence type="predicted"/>
<reference evidence="2" key="1">
    <citation type="submission" date="2014-09" db="EMBL/GenBank/DDBJ databases">
        <authorList>
            <person name="Magalhaes I.L.F."/>
            <person name="Oliveira U."/>
            <person name="Santos F.R."/>
            <person name="Vidigal T.H.D.A."/>
            <person name="Brescovit A.D."/>
            <person name="Santos A.J."/>
        </authorList>
    </citation>
    <scope>NUCLEOTIDE SEQUENCE</scope>
    <source>
        <tissue evidence="2">Shoot tissue taken approximately 20 cm above the soil surface</tissue>
    </source>
</reference>
<dbReference type="EMBL" id="GBRH01196708">
    <property type="protein sequence ID" value="JAE01188.1"/>
    <property type="molecule type" value="Transcribed_RNA"/>
</dbReference>
<accession>A0A0A9EYT8</accession>
<name>A0A0A9EYT8_ARUDO</name>